<comment type="caution">
    <text evidence="1">The sequence shown here is derived from an EMBL/GenBank/DDBJ whole genome shotgun (WGS) entry which is preliminary data.</text>
</comment>
<protein>
    <submittedName>
        <fullName evidence="1">Uncharacterized protein</fullName>
    </submittedName>
</protein>
<dbReference type="EMBL" id="MU006722">
    <property type="protein sequence ID" value="KAF2626218.1"/>
    <property type="molecule type" value="Genomic_DNA"/>
</dbReference>
<sequence>MARPALTLHGLLPEIRDQTINRFLQDAIPARSTSPTFAEESPSKLVQPTPVTFADAGLLKTSHLLRYDTLGAIQRLDLPPVLEIEFQSSSIYRAAWLIPPPCQPNLQSLEIFFVTIHYSQAVMVDWDFGPLVQNVYKTYLRQVTALVIVKCKLRPGSKSKRLHIHFHLDHVG</sequence>
<proteinExistence type="predicted"/>
<organism evidence="1 2">
    <name type="scientific">Macroventuria anomochaeta</name>
    <dbReference type="NCBI Taxonomy" id="301207"/>
    <lineage>
        <taxon>Eukaryota</taxon>
        <taxon>Fungi</taxon>
        <taxon>Dikarya</taxon>
        <taxon>Ascomycota</taxon>
        <taxon>Pezizomycotina</taxon>
        <taxon>Dothideomycetes</taxon>
        <taxon>Pleosporomycetidae</taxon>
        <taxon>Pleosporales</taxon>
        <taxon>Pleosporineae</taxon>
        <taxon>Didymellaceae</taxon>
        <taxon>Macroventuria</taxon>
    </lineage>
</organism>
<accession>A0ACB6RWW1</accession>
<reference evidence="1" key="1">
    <citation type="journal article" date="2020" name="Stud. Mycol.">
        <title>101 Dothideomycetes genomes: a test case for predicting lifestyles and emergence of pathogens.</title>
        <authorList>
            <person name="Haridas S."/>
            <person name="Albert R."/>
            <person name="Binder M."/>
            <person name="Bloem J."/>
            <person name="Labutti K."/>
            <person name="Salamov A."/>
            <person name="Andreopoulos B."/>
            <person name="Baker S."/>
            <person name="Barry K."/>
            <person name="Bills G."/>
            <person name="Bluhm B."/>
            <person name="Cannon C."/>
            <person name="Castanera R."/>
            <person name="Culley D."/>
            <person name="Daum C."/>
            <person name="Ezra D."/>
            <person name="Gonzalez J."/>
            <person name="Henrissat B."/>
            <person name="Kuo A."/>
            <person name="Liang C."/>
            <person name="Lipzen A."/>
            <person name="Lutzoni F."/>
            <person name="Magnuson J."/>
            <person name="Mondo S."/>
            <person name="Nolan M."/>
            <person name="Ohm R."/>
            <person name="Pangilinan J."/>
            <person name="Park H.-J."/>
            <person name="Ramirez L."/>
            <person name="Alfaro M."/>
            <person name="Sun H."/>
            <person name="Tritt A."/>
            <person name="Yoshinaga Y."/>
            <person name="Zwiers L.-H."/>
            <person name="Turgeon B."/>
            <person name="Goodwin S."/>
            <person name="Spatafora J."/>
            <person name="Crous P."/>
            <person name="Grigoriev I."/>
        </authorList>
    </citation>
    <scope>NUCLEOTIDE SEQUENCE</scope>
    <source>
        <strain evidence="1">CBS 525.71</strain>
    </source>
</reference>
<keyword evidence="2" id="KW-1185">Reference proteome</keyword>
<gene>
    <name evidence="1" type="ORF">BU25DRAFT_422780</name>
</gene>
<evidence type="ECO:0000313" key="1">
    <source>
        <dbReference type="EMBL" id="KAF2626218.1"/>
    </source>
</evidence>
<name>A0ACB6RWW1_9PLEO</name>
<evidence type="ECO:0000313" key="2">
    <source>
        <dbReference type="Proteomes" id="UP000799754"/>
    </source>
</evidence>
<dbReference type="Proteomes" id="UP000799754">
    <property type="component" value="Unassembled WGS sequence"/>
</dbReference>